<protein>
    <submittedName>
        <fullName evidence="1">Uncharacterized protein</fullName>
    </submittedName>
</protein>
<gene>
    <name evidence="1" type="ORF">NCTC13032_01409</name>
</gene>
<dbReference type="EMBL" id="LR590464">
    <property type="protein sequence ID" value="VTP64333.1"/>
    <property type="molecule type" value="Genomic_DNA"/>
</dbReference>
<reference evidence="1 2" key="1">
    <citation type="submission" date="2019-05" db="EMBL/GenBank/DDBJ databases">
        <authorList>
            <consortium name="Pathogen Informatics"/>
        </authorList>
    </citation>
    <scope>NUCLEOTIDE SEQUENCE [LARGE SCALE GENOMIC DNA]</scope>
    <source>
        <strain evidence="1 2">NCTC13032</strain>
    </source>
</reference>
<evidence type="ECO:0000313" key="2">
    <source>
        <dbReference type="Proteomes" id="UP000310719"/>
    </source>
</evidence>
<evidence type="ECO:0000313" key="1">
    <source>
        <dbReference type="EMBL" id="VTP64333.1"/>
    </source>
</evidence>
<accession>A0A4V6JHL3</accession>
<sequence>MLAQMIEQAKSAEKMITAGLNTQDIADLKRLLSKLGGLQEPDDHASNETV</sequence>
<proteinExistence type="predicted"/>
<dbReference type="Proteomes" id="UP000310719">
    <property type="component" value="Chromosome"/>
</dbReference>
<name>A0A4V6JHL3_9ENTR</name>
<dbReference type="AlphaFoldDB" id="A0A4V6JHL3"/>
<organism evidence="1 2">
    <name type="scientific">Leclercia adecarboxylata</name>
    <dbReference type="NCBI Taxonomy" id="83655"/>
    <lineage>
        <taxon>Bacteria</taxon>
        <taxon>Pseudomonadati</taxon>
        <taxon>Pseudomonadota</taxon>
        <taxon>Gammaproteobacteria</taxon>
        <taxon>Enterobacterales</taxon>
        <taxon>Enterobacteriaceae</taxon>
        <taxon>Leclercia</taxon>
    </lineage>
</organism>